<evidence type="ECO:0000313" key="1">
    <source>
        <dbReference type="EMBL" id="OXM57581.1"/>
    </source>
</evidence>
<proteinExistence type="predicted"/>
<reference evidence="1 2" key="1">
    <citation type="submission" date="2017-07" db="EMBL/GenBank/DDBJ databases">
        <title>Amycolatopsis thailandensis Genome sequencing and assembly.</title>
        <authorList>
            <person name="Kaur N."/>
            <person name="Mayilraj S."/>
        </authorList>
    </citation>
    <scope>NUCLEOTIDE SEQUENCE [LARGE SCALE GENOMIC DNA]</scope>
    <source>
        <strain evidence="1 2">JCM 16380</strain>
    </source>
</reference>
<comment type="caution">
    <text evidence="1">The sequence shown here is derived from an EMBL/GenBank/DDBJ whole genome shotgun (WGS) entry which is preliminary data.</text>
</comment>
<dbReference type="EMBL" id="NMQT01000022">
    <property type="protein sequence ID" value="OXM57581.1"/>
    <property type="molecule type" value="Genomic_DNA"/>
</dbReference>
<dbReference type="RefSeq" id="WP_093933025.1">
    <property type="nucleotide sequence ID" value="NZ_NMQT01000022.1"/>
</dbReference>
<accession>A0A229SFQ2</accession>
<gene>
    <name evidence="1" type="ORF">CFP71_07110</name>
</gene>
<protein>
    <submittedName>
        <fullName evidence="1">Uncharacterized protein</fullName>
    </submittedName>
</protein>
<dbReference type="AlphaFoldDB" id="A0A229SFQ2"/>
<keyword evidence="2" id="KW-1185">Reference proteome</keyword>
<evidence type="ECO:0000313" key="2">
    <source>
        <dbReference type="Proteomes" id="UP000215223"/>
    </source>
</evidence>
<organism evidence="1 2">
    <name type="scientific">Amycolatopsis thailandensis</name>
    <dbReference type="NCBI Taxonomy" id="589330"/>
    <lineage>
        <taxon>Bacteria</taxon>
        <taxon>Bacillati</taxon>
        <taxon>Actinomycetota</taxon>
        <taxon>Actinomycetes</taxon>
        <taxon>Pseudonocardiales</taxon>
        <taxon>Pseudonocardiaceae</taxon>
        <taxon>Amycolatopsis</taxon>
    </lineage>
</organism>
<sequence length="110" mass="12177">MRTGHSHIMRAWWKRLATQPQGWTILYLGDHAVLEKIIGAAFSRGFGAVEIPHPALVCAVADHDVLSGRGCRADTSQLRRVRELNIPCLDPEQALAWLAELDKTDHLASA</sequence>
<name>A0A229SFQ2_9PSEU</name>
<dbReference type="Proteomes" id="UP000215223">
    <property type="component" value="Unassembled WGS sequence"/>
</dbReference>